<reference evidence="2 3" key="1">
    <citation type="submission" date="2020-07" db="EMBL/GenBank/DDBJ databases">
        <title>Sequencing the genomes of 1000 actinobacteria strains.</title>
        <authorList>
            <person name="Klenk H.-P."/>
        </authorList>
    </citation>
    <scope>NUCLEOTIDE SEQUENCE [LARGE SCALE GENOMIC DNA]</scope>
    <source>
        <strain evidence="2 3">DSM 26474</strain>
    </source>
</reference>
<dbReference type="EMBL" id="JACCBM010000001">
    <property type="protein sequence ID" value="NYD72244.1"/>
    <property type="molecule type" value="Genomic_DNA"/>
</dbReference>
<evidence type="ECO:0000313" key="3">
    <source>
        <dbReference type="Proteomes" id="UP000549913"/>
    </source>
</evidence>
<dbReference type="GO" id="GO:0006355">
    <property type="term" value="P:regulation of DNA-templated transcription"/>
    <property type="evidence" value="ECO:0007669"/>
    <property type="project" value="InterPro"/>
</dbReference>
<organism evidence="2 3">
    <name type="scientific">Herbiconiux flava</name>
    <dbReference type="NCBI Taxonomy" id="881268"/>
    <lineage>
        <taxon>Bacteria</taxon>
        <taxon>Bacillati</taxon>
        <taxon>Actinomycetota</taxon>
        <taxon>Actinomycetes</taxon>
        <taxon>Micrococcales</taxon>
        <taxon>Microbacteriaceae</taxon>
        <taxon>Herbiconiux</taxon>
    </lineage>
</organism>
<dbReference type="SUPFAM" id="SSF47598">
    <property type="entry name" value="Ribbon-helix-helix"/>
    <property type="match status" value="1"/>
</dbReference>
<keyword evidence="3" id="KW-1185">Reference proteome</keyword>
<feature type="region of interest" description="Disordered" evidence="1">
    <location>
        <begin position="1"/>
        <end position="64"/>
    </location>
</feature>
<proteinExistence type="predicted"/>
<accession>A0A852SUD1</accession>
<evidence type="ECO:0000313" key="2">
    <source>
        <dbReference type="EMBL" id="NYD72244.1"/>
    </source>
</evidence>
<evidence type="ECO:0008006" key="4">
    <source>
        <dbReference type="Google" id="ProtNLM"/>
    </source>
</evidence>
<comment type="caution">
    <text evidence="2">The sequence shown here is derived from an EMBL/GenBank/DDBJ whole genome shotgun (WGS) entry which is preliminary data.</text>
</comment>
<sequence>MTDPKNFVVTESTEFHDEEADLEAHDYRGPDGERLTEDATERYTAQRRGAGRPSLGDSGGTSPSVAFRLTAELRAEAEEVARREGRRVSAIARQALEEYIANHRAS</sequence>
<dbReference type="Proteomes" id="UP000549913">
    <property type="component" value="Unassembled WGS sequence"/>
</dbReference>
<evidence type="ECO:0000256" key="1">
    <source>
        <dbReference type="SAM" id="MobiDB-lite"/>
    </source>
</evidence>
<gene>
    <name evidence="2" type="ORF">BJ984_003402</name>
</gene>
<protein>
    <recommendedName>
        <fullName evidence="4">Ribbon-helix-helix protein, CopG family</fullName>
    </recommendedName>
</protein>
<name>A0A852SUD1_9MICO</name>
<feature type="compositionally biased region" description="Basic and acidic residues" evidence="1">
    <location>
        <begin position="22"/>
        <end position="41"/>
    </location>
</feature>
<dbReference type="AlphaFoldDB" id="A0A852SUD1"/>
<dbReference type="InterPro" id="IPR010985">
    <property type="entry name" value="Ribbon_hlx_hlx"/>
</dbReference>
<dbReference type="RefSeq" id="WP_179549043.1">
    <property type="nucleotide sequence ID" value="NZ_BSEW01000002.1"/>
</dbReference>